<feature type="compositionally biased region" description="Polar residues" evidence="1">
    <location>
        <begin position="477"/>
        <end position="489"/>
    </location>
</feature>
<dbReference type="AlphaFoldDB" id="G0NIS6"/>
<feature type="domain" description="SPK" evidence="2">
    <location>
        <begin position="318"/>
        <end position="420"/>
    </location>
</feature>
<evidence type="ECO:0000313" key="3">
    <source>
        <dbReference type="EMBL" id="EGT32002.1"/>
    </source>
</evidence>
<dbReference type="Proteomes" id="UP000008068">
    <property type="component" value="Unassembled WGS sequence"/>
</dbReference>
<feature type="domain" description="SPK" evidence="2">
    <location>
        <begin position="1"/>
        <end position="102"/>
    </location>
</feature>
<keyword evidence="4" id="KW-1185">Reference proteome</keyword>
<evidence type="ECO:0000259" key="2">
    <source>
        <dbReference type="Pfam" id="PF04435"/>
    </source>
</evidence>
<name>G0NIS6_CAEBE</name>
<dbReference type="EMBL" id="GL379892">
    <property type="protein sequence ID" value="EGT32002.1"/>
    <property type="molecule type" value="Genomic_DNA"/>
</dbReference>
<dbReference type="InterPro" id="IPR006570">
    <property type="entry name" value="SPK_dom"/>
</dbReference>
<proteinExistence type="predicted"/>
<organism evidence="4">
    <name type="scientific">Caenorhabditis brenneri</name>
    <name type="common">Nematode worm</name>
    <dbReference type="NCBI Taxonomy" id="135651"/>
    <lineage>
        <taxon>Eukaryota</taxon>
        <taxon>Metazoa</taxon>
        <taxon>Ecdysozoa</taxon>
        <taxon>Nematoda</taxon>
        <taxon>Chromadorea</taxon>
        <taxon>Rhabditida</taxon>
        <taxon>Rhabditina</taxon>
        <taxon>Rhabditomorpha</taxon>
        <taxon>Rhabditoidea</taxon>
        <taxon>Rhabditidae</taxon>
        <taxon>Peloderinae</taxon>
        <taxon>Caenorhabditis</taxon>
    </lineage>
</organism>
<feature type="region of interest" description="Disordered" evidence="1">
    <location>
        <begin position="472"/>
        <end position="500"/>
    </location>
</feature>
<dbReference type="eggNOG" id="ENOG502TK16">
    <property type="taxonomic scope" value="Eukaryota"/>
</dbReference>
<dbReference type="InterPro" id="IPR053315">
    <property type="entry name" value="Peptidase_C14A"/>
</dbReference>
<accession>G0NIS6</accession>
<dbReference type="HOGENOM" id="CLU_422880_0_0_1"/>
<reference evidence="4" key="1">
    <citation type="submission" date="2011-07" db="EMBL/GenBank/DDBJ databases">
        <authorList>
            <consortium name="Caenorhabditis brenneri Sequencing and Analysis Consortium"/>
            <person name="Wilson R.K."/>
        </authorList>
    </citation>
    <scope>NUCLEOTIDE SEQUENCE [LARGE SCALE GENOMIC DNA]</scope>
    <source>
        <strain evidence="4">PB2801</strain>
    </source>
</reference>
<dbReference type="PANTHER" id="PTHR23362:SF8">
    <property type="entry name" value="SPK DOMAIN-CONTAINING PROTEIN"/>
    <property type="match status" value="1"/>
</dbReference>
<feature type="region of interest" description="Disordered" evidence="1">
    <location>
        <begin position="422"/>
        <end position="446"/>
    </location>
</feature>
<dbReference type="PANTHER" id="PTHR23362">
    <property type="entry name" value="L-PLASTIN-RELATED"/>
    <property type="match status" value="1"/>
</dbReference>
<dbReference type="OrthoDB" id="5883964at2759"/>
<gene>
    <name evidence="3" type="ORF">CAEBREN_09556</name>
</gene>
<sequence length="648" mass="73244">MNWVLKHKGGCTDPIPFDDLYHEFPLRSKATKSTFKLGVKFKLEKVDRLEEYGLNDRVKLLYIFGQPMNEAFERMLRDEGATLELTDPGRLITYYRSADGSLQRGVPAQVNNGVKMEIDAEPVQNRELPALVEPKQEVEPPVPEAAEQLIPNSTDIVCTRLLYKLHSLTIVFSLPGLTKLSEKILKEKNEQRRGNRKISLERLSLLIHSCHQTLLDGASTDVPASDGTMIFVDFLRTYCQWLINLDVPETDGIVSEMIREIRLFDSAGDGPKKTHLFIFLFLAQTTAYSSSLYLLCHLSLSAHLRGILRNMTPSSIKLMNWILKNKKDFTGHIGLNLLFIESKLGYKNKKDTCLNGVNHKLKNIELLEEFGLNDRVKLLHMLLKPVTEEFERMLRDDGATLELTDSRLISYFRSADGTVERRIEPQQDVENEPIENENAPAAIGAPNLMEPKQEVEEQIDQPEAVTAQGLLEPKQESAGQTPAPSQVTQNRKRKTAGSSSVKVKQESIKLTIPATTLLNNLCNLASAFHWSNDFGITAQDETSGRSDQMILRTKIQKVIESSHEALMDGASFNIPASKDSIQLVDFLRVYRTWLLMTNYNNVQEIDDQMGQEIRDHDEREDGAPVKRIRVSKLLLILGLWLNVATPAI</sequence>
<evidence type="ECO:0000313" key="4">
    <source>
        <dbReference type="Proteomes" id="UP000008068"/>
    </source>
</evidence>
<evidence type="ECO:0000256" key="1">
    <source>
        <dbReference type="SAM" id="MobiDB-lite"/>
    </source>
</evidence>
<protein>
    <recommendedName>
        <fullName evidence="2">SPK domain-containing protein</fullName>
    </recommendedName>
</protein>
<dbReference type="Pfam" id="PF04435">
    <property type="entry name" value="SPK"/>
    <property type="match status" value="2"/>
</dbReference>
<dbReference type="InParanoid" id="G0NIS6"/>